<proteinExistence type="predicted"/>
<dbReference type="PANTHER" id="PTHR47595:SF1">
    <property type="entry name" value="MYB_SANT-LIKE DNA-BINDING DOMAIN-CONTAINING PROTEIN"/>
    <property type="match status" value="1"/>
</dbReference>
<comment type="caution">
    <text evidence="3">The sequence shown here is derived from an EMBL/GenBank/DDBJ whole genome shotgun (WGS) entry which is preliminary data.</text>
</comment>
<dbReference type="AlphaFoldDB" id="A0A0J7K7B6"/>
<feature type="domain" description="Myb/SANT-like DNA-binding" evidence="2">
    <location>
        <begin position="76"/>
        <end position="165"/>
    </location>
</feature>
<name>A0A0J7K7B6_LASNI</name>
<reference evidence="3 4" key="1">
    <citation type="submission" date="2015-04" db="EMBL/GenBank/DDBJ databases">
        <title>Lasius niger genome sequencing.</title>
        <authorList>
            <person name="Konorov E.A."/>
            <person name="Nikitin M.A."/>
            <person name="Kirill M.V."/>
            <person name="Chang P."/>
        </authorList>
    </citation>
    <scope>NUCLEOTIDE SEQUENCE [LARGE SCALE GENOMIC DNA]</scope>
    <source>
        <tissue evidence="3">Whole</tissue>
    </source>
</reference>
<evidence type="ECO:0000313" key="4">
    <source>
        <dbReference type="Proteomes" id="UP000036403"/>
    </source>
</evidence>
<dbReference type="PANTHER" id="PTHR47595">
    <property type="entry name" value="HEAT SHOCK 70 KDA PROTEIN 14"/>
    <property type="match status" value="1"/>
</dbReference>
<feature type="compositionally biased region" description="Basic and acidic residues" evidence="1">
    <location>
        <begin position="201"/>
        <end position="216"/>
    </location>
</feature>
<dbReference type="GO" id="GO:0016301">
    <property type="term" value="F:kinase activity"/>
    <property type="evidence" value="ECO:0007669"/>
    <property type="project" value="UniProtKB-KW"/>
</dbReference>
<dbReference type="OrthoDB" id="676304at2759"/>
<keyword evidence="3" id="KW-0418">Kinase</keyword>
<protein>
    <submittedName>
        <fullName evidence="3">Nucleoside diphosphate kinase 6</fullName>
    </submittedName>
</protein>
<organism evidence="3 4">
    <name type="scientific">Lasius niger</name>
    <name type="common">Black garden ant</name>
    <dbReference type="NCBI Taxonomy" id="67767"/>
    <lineage>
        <taxon>Eukaryota</taxon>
        <taxon>Metazoa</taxon>
        <taxon>Ecdysozoa</taxon>
        <taxon>Arthropoda</taxon>
        <taxon>Hexapoda</taxon>
        <taxon>Insecta</taxon>
        <taxon>Pterygota</taxon>
        <taxon>Neoptera</taxon>
        <taxon>Endopterygota</taxon>
        <taxon>Hymenoptera</taxon>
        <taxon>Apocrita</taxon>
        <taxon>Aculeata</taxon>
        <taxon>Formicoidea</taxon>
        <taxon>Formicidae</taxon>
        <taxon>Formicinae</taxon>
        <taxon>Lasius</taxon>
        <taxon>Lasius</taxon>
    </lineage>
</organism>
<evidence type="ECO:0000259" key="2">
    <source>
        <dbReference type="Pfam" id="PF13837"/>
    </source>
</evidence>
<dbReference type="Pfam" id="PF13837">
    <property type="entry name" value="Myb_DNA-bind_4"/>
    <property type="match status" value="1"/>
</dbReference>
<accession>A0A0J7K7B6</accession>
<dbReference type="Proteomes" id="UP000036403">
    <property type="component" value="Unassembled WGS sequence"/>
</dbReference>
<keyword evidence="3" id="KW-0808">Transferase</keyword>
<evidence type="ECO:0000313" key="3">
    <source>
        <dbReference type="EMBL" id="KMQ86287.1"/>
    </source>
</evidence>
<sequence>MDFNNIKLCTNEAGEVIVQDGRLMAFDLKAQTIIYLPDEKNVRKHFNITMREKVHDNECHVEEVKITGSSKQQASWKDENAVKALISQWKLHEDKFKSTTITNDKVWNMIAAKLIEENPLWEYTGKQCDNKFIDVRKMYTKTRDNNVNKSGQDLQTCKFYEEMDAVFGEKPIIKPVAIASNLKKHKRSACAFLSSEDEEKRENIENFTENKTDKKTEKPKKKSKVSKELEKWAFLQQEAATVREQAKERRHKERMRHQAEAIKAYETAMNKLLDKF</sequence>
<gene>
    <name evidence="3" type="ORF">RF55_14753</name>
</gene>
<dbReference type="PaxDb" id="67767-A0A0J7K7B6"/>
<dbReference type="EMBL" id="LBMM01012307">
    <property type="protein sequence ID" value="KMQ86287.1"/>
    <property type="molecule type" value="Genomic_DNA"/>
</dbReference>
<dbReference type="InterPro" id="IPR044822">
    <property type="entry name" value="Myb_DNA-bind_4"/>
</dbReference>
<evidence type="ECO:0000256" key="1">
    <source>
        <dbReference type="SAM" id="MobiDB-lite"/>
    </source>
</evidence>
<feature type="region of interest" description="Disordered" evidence="1">
    <location>
        <begin position="201"/>
        <end position="226"/>
    </location>
</feature>
<dbReference type="Gene3D" id="1.10.10.60">
    <property type="entry name" value="Homeodomain-like"/>
    <property type="match status" value="1"/>
</dbReference>
<keyword evidence="4" id="KW-1185">Reference proteome</keyword>